<protein>
    <recommendedName>
        <fullName evidence="4">Bone marrow stromal antigen 2</fullName>
    </recommendedName>
</protein>
<gene>
    <name evidence="2" type="ORF">BN2614_LOCUS2</name>
</gene>
<dbReference type="GO" id="GO:0005794">
    <property type="term" value="C:Golgi apparatus"/>
    <property type="evidence" value="ECO:0007669"/>
    <property type="project" value="TreeGrafter"/>
</dbReference>
<keyword evidence="1" id="KW-0812">Transmembrane</keyword>
<evidence type="ECO:0000313" key="2">
    <source>
        <dbReference type="EMBL" id="VCW79253.1"/>
    </source>
</evidence>
<dbReference type="PANTHER" id="PTHR15190">
    <property type="entry name" value="BONE MARROW STROMAL ANTIGEN 2"/>
    <property type="match status" value="1"/>
</dbReference>
<dbReference type="Pfam" id="PF16716">
    <property type="entry name" value="BST2"/>
    <property type="match status" value="1"/>
</dbReference>
<dbReference type="GO" id="GO:0009986">
    <property type="term" value="C:cell surface"/>
    <property type="evidence" value="ECO:0007669"/>
    <property type="project" value="TreeGrafter"/>
</dbReference>
<dbReference type="AlphaFoldDB" id="A0A9X9LQG6"/>
<accession>A0A9X9LQG6</accession>
<dbReference type="PANTHER" id="PTHR15190:SF1">
    <property type="entry name" value="BONE MARROW STROMAL ANTIGEN 2"/>
    <property type="match status" value="1"/>
</dbReference>
<name>A0A9X9LQG6_GULGU</name>
<feature type="transmembrane region" description="Helical" evidence="1">
    <location>
        <begin position="30"/>
        <end position="52"/>
    </location>
</feature>
<dbReference type="InterPro" id="IPR024886">
    <property type="entry name" value="BST2"/>
</dbReference>
<keyword evidence="1" id="KW-1133">Transmembrane helix</keyword>
<dbReference type="GO" id="GO:0008191">
    <property type="term" value="F:metalloendopeptidase inhibitor activity"/>
    <property type="evidence" value="ECO:0007669"/>
    <property type="project" value="TreeGrafter"/>
</dbReference>
<organism evidence="2 3">
    <name type="scientific">Gulo gulo</name>
    <name type="common">Wolverine</name>
    <name type="synonym">Gluton</name>
    <dbReference type="NCBI Taxonomy" id="48420"/>
    <lineage>
        <taxon>Eukaryota</taxon>
        <taxon>Metazoa</taxon>
        <taxon>Chordata</taxon>
        <taxon>Craniata</taxon>
        <taxon>Vertebrata</taxon>
        <taxon>Euteleostomi</taxon>
        <taxon>Mammalia</taxon>
        <taxon>Eutheria</taxon>
        <taxon>Laurasiatheria</taxon>
        <taxon>Carnivora</taxon>
        <taxon>Caniformia</taxon>
        <taxon>Musteloidea</taxon>
        <taxon>Mustelidae</taxon>
        <taxon>Guloninae</taxon>
        <taxon>Gulo</taxon>
    </lineage>
</organism>
<proteinExistence type="predicted"/>
<dbReference type="Gene3D" id="1.20.5.1700">
    <property type="match status" value="1"/>
</dbReference>
<evidence type="ECO:0000313" key="3">
    <source>
        <dbReference type="Proteomes" id="UP000269945"/>
    </source>
</evidence>
<sequence length="228" mass="24803">MAPTFYHHWPEPVTEKSGSMVQSQCWGRRGLSIVLMTSVVLVLSVALIIFAVRANSKACKEGLLAEQECRNVTRLLELQLAQTRQDLVGAMDEAATCNQTVVSNRDFGRGPCGCTAPTGLDGDGETSSGSPHRELGFPARVWGTFKLLSGAGLGQGFKRPQSTQIPTRMWEESPTCLGRASSCSLHQSRAAEIPSKVWDGDFTASERRVGLRIHPPHPWETLKCSHGS</sequence>
<dbReference type="GO" id="GO:0051607">
    <property type="term" value="P:defense response to virus"/>
    <property type="evidence" value="ECO:0007669"/>
    <property type="project" value="InterPro"/>
</dbReference>
<dbReference type="GO" id="GO:0045087">
    <property type="term" value="P:innate immune response"/>
    <property type="evidence" value="ECO:0007669"/>
    <property type="project" value="TreeGrafter"/>
</dbReference>
<comment type="caution">
    <text evidence="2">The sequence shown here is derived from an EMBL/GenBank/DDBJ whole genome shotgun (WGS) entry which is preliminary data.</text>
</comment>
<evidence type="ECO:0008006" key="4">
    <source>
        <dbReference type="Google" id="ProtNLM"/>
    </source>
</evidence>
<dbReference type="EMBL" id="CYRY02011629">
    <property type="protein sequence ID" value="VCW79253.1"/>
    <property type="molecule type" value="Genomic_DNA"/>
</dbReference>
<keyword evidence="3" id="KW-1185">Reference proteome</keyword>
<dbReference type="Proteomes" id="UP000269945">
    <property type="component" value="Unassembled WGS sequence"/>
</dbReference>
<reference evidence="2 3" key="1">
    <citation type="submission" date="2018-10" db="EMBL/GenBank/DDBJ databases">
        <authorList>
            <person name="Ekblom R."/>
            <person name="Jareborg N."/>
        </authorList>
    </citation>
    <scope>NUCLEOTIDE SEQUENCE [LARGE SCALE GENOMIC DNA]</scope>
    <source>
        <tissue evidence="2">Muscle</tissue>
    </source>
</reference>
<evidence type="ECO:0000256" key="1">
    <source>
        <dbReference type="SAM" id="Phobius"/>
    </source>
</evidence>
<keyword evidence="1" id="KW-0472">Membrane</keyword>